<feature type="region of interest" description="Disordered" evidence="1">
    <location>
        <begin position="112"/>
        <end position="135"/>
    </location>
</feature>
<feature type="region of interest" description="Disordered" evidence="1">
    <location>
        <begin position="499"/>
        <end position="549"/>
    </location>
</feature>
<dbReference type="AlphaFoldDB" id="A0A151GY33"/>
<feature type="region of interest" description="Disordered" evidence="1">
    <location>
        <begin position="1"/>
        <end position="42"/>
    </location>
</feature>
<comment type="caution">
    <text evidence="2">The sequence shown here is derived from an EMBL/GenBank/DDBJ whole genome shotgun (WGS) entry which is preliminary data.</text>
</comment>
<feature type="region of interest" description="Disordered" evidence="1">
    <location>
        <begin position="318"/>
        <end position="409"/>
    </location>
</feature>
<organism evidence="2 3">
    <name type="scientific">Drechmeria coniospora</name>
    <name type="common">Nematophagous fungus</name>
    <name type="synonym">Meria coniospora</name>
    <dbReference type="NCBI Taxonomy" id="98403"/>
    <lineage>
        <taxon>Eukaryota</taxon>
        <taxon>Fungi</taxon>
        <taxon>Dikarya</taxon>
        <taxon>Ascomycota</taxon>
        <taxon>Pezizomycotina</taxon>
        <taxon>Sordariomycetes</taxon>
        <taxon>Hypocreomycetidae</taxon>
        <taxon>Hypocreales</taxon>
        <taxon>Ophiocordycipitaceae</taxon>
        <taxon>Drechmeria</taxon>
    </lineage>
</organism>
<accession>A0A151GY33</accession>
<dbReference type="EMBL" id="LAYC01000001">
    <property type="protein sequence ID" value="KYK62014.1"/>
    <property type="molecule type" value="Genomic_DNA"/>
</dbReference>
<evidence type="ECO:0000313" key="3">
    <source>
        <dbReference type="Proteomes" id="UP000076580"/>
    </source>
</evidence>
<evidence type="ECO:0000256" key="1">
    <source>
        <dbReference type="SAM" id="MobiDB-lite"/>
    </source>
</evidence>
<proteinExistence type="predicted"/>
<sequence length="561" mass="62017">MATVFSTSKGSASSLISPDPSPCRGRVRQRPSPSTPTRIPPFDRRFASPVAQFYFLHIIDCDTATLEVQVLGANLSFTFTHSRALQASCPSKIAVSLERKTTGFLAMVRSQRRQQMPPGHSIDAPHDCSERESLEGGIEGGNEQRIVLAWAESGHGVGTGGEMLDAPGLGTNSWATLSNKIWTRRAIRIGRLLGLKMDRPYDNMGSRRLQGEASEKLRGIFLASHVEVKLATHAVYTLLRIFKIPHGGRAGLEIDALRALREARWEDGSRPRVEIYFSRRNCGSCGIFTQRLSQLTGVHMALLWRDRLTKMVYHGRRLQTTEGRRPPPAVRAVEGESLDDGGSARGNRDGNVPLSDVVDLTRASSQQAVDLTRKTPTAECSEHGDDDENEDGGRDGGGGDDGDDGSTRDGQWTVLDAYFDGLAYCVGQLGHRRVSFRSVRAAVVDFARRMLKHAHHRSDNSCRCAFTPNQRVLYQTSGMFETCETASALESAARFWAGRGGGANQRQSARVQRRRQVERRHRRGQAVRLGVRERSRRRDGSAPSSGRGSSCLRLKVRWQDV</sequence>
<dbReference type="InParanoid" id="A0A151GY33"/>
<dbReference type="STRING" id="98403.A0A151GY33"/>
<gene>
    <name evidence="2" type="ORF">DCS_03159</name>
</gene>
<protein>
    <submittedName>
        <fullName evidence="2">Uncharacterized protein</fullName>
    </submittedName>
</protein>
<evidence type="ECO:0000313" key="2">
    <source>
        <dbReference type="EMBL" id="KYK62014.1"/>
    </source>
</evidence>
<feature type="compositionally biased region" description="Basic residues" evidence="1">
    <location>
        <begin position="511"/>
        <end position="525"/>
    </location>
</feature>
<dbReference type="RefSeq" id="XP_040661366.1">
    <property type="nucleotide sequence ID" value="XM_040800483.1"/>
</dbReference>
<reference evidence="2 3" key="1">
    <citation type="journal article" date="2016" name="Sci. Rep.">
        <title>Insights into Adaptations to a Near-Obligate Nematode Endoparasitic Lifestyle from the Finished Genome of Drechmeria coniospora.</title>
        <authorList>
            <person name="Zhang L."/>
            <person name="Zhou Z."/>
            <person name="Guo Q."/>
            <person name="Fokkens L."/>
            <person name="Miskei M."/>
            <person name="Pocsi I."/>
            <person name="Zhang W."/>
            <person name="Chen M."/>
            <person name="Wang L."/>
            <person name="Sun Y."/>
            <person name="Donzelli B.G."/>
            <person name="Gibson D.M."/>
            <person name="Nelson D.R."/>
            <person name="Luo J.G."/>
            <person name="Rep M."/>
            <person name="Liu H."/>
            <person name="Yang S."/>
            <person name="Wang J."/>
            <person name="Krasnoff S.B."/>
            <person name="Xu Y."/>
            <person name="Molnar I."/>
            <person name="Lin M."/>
        </authorList>
    </citation>
    <scope>NUCLEOTIDE SEQUENCE [LARGE SCALE GENOMIC DNA]</scope>
    <source>
        <strain evidence="2 3">ARSEF 6962</strain>
    </source>
</reference>
<dbReference type="Proteomes" id="UP000076580">
    <property type="component" value="Chromosome 01"/>
</dbReference>
<keyword evidence="3" id="KW-1185">Reference proteome</keyword>
<dbReference type="GeneID" id="63715802"/>
<feature type="compositionally biased region" description="Polar residues" evidence="1">
    <location>
        <begin position="1"/>
        <end position="16"/>
    </location>
</feature>
<name>A0A151GY33_DRECN</name>
<feature type="compositionally biased region" description="Basic and acidic residues" evidence="1">
    <location>
        <begin position="530"/>
        <end position="540"/>
    </location>
</feature>
<feature type="compositionally biased region" description="Basic and acidic residues" evidence="1">
    <location>
        <begin position="123"/>
        <end position="134"/>
    </location>
</feature>